<comment type="cofactor">
    <cofactor evidence="1">
        <name>FAD</name>
        <dbReference type="ChEBI" id="CHEBI:57692"/>
    </cofactor>
</comment>
<dbReference type="InterPro" id="IPR000172">
    <property type="entry name" value="GMC_OxRdtase_N"/>
</dbReference>
<dbReference type="Proteomes" id="UP000198287">
    <property type="component" value="Unassembled WGS sequence"/>
</dbReference>
<dbReference type="InterPro" id="IPR036188">
    <property type="entry name" value="FAD/NAD-bd_sf"/>
</dbReference>
<feature type="compositionally biased region" description="Polar residues" evidence="5">
    <location>
        <begin position="1084"/>
        <end position="1096"/>
    </location>
</feature>
<evidence type="ECO:0000256" key="2">
    <source>
        <dbReference type="ARBA" id="ARBA00010790"/>
    </source>
</evidence>
<comment type="similarity">
    <text evidence="2">Belongs to the GMC oxidoreductase family.</text>
</comment>
<dbReference type="PANTHER" id="PTHR11552">
    <property type="entry name" value="GLUCOSE-METHANOL-CHOLINE GMC OXIDOREDUCTASE"/>
    <property type="match status" value="1"/>
</dbReference>
<protein>
    <submittedName>
        <fullName evidence="8">Oxygen-dependent choline dehydrogenase</fullName>
    </submittedName>
</protein>
<evidence type="ECO:0000256" key="3">
    <source>
        <dbReference type="ARBA" id="ARBA00022630"/>
    </source>
</evidence>
<feature type="transmembrane region" description="Helical" evidence="6">
    <location>
        <begin position="494"/>
        <end position="518"/>
    </location>
</feature>
<dbReference type="Gene3D" id="3.50.50.60">
    <property type="entry name" value="FAD/NAD(P)-binding domain"/>
    <property type="match status" value="2"/>
</dbReference>
<dbReference type="PANTHER" id="PTHR11552:SF147">
    <property type="entry name" value="CHOLINE DEHYDROGENASE, MITOCHONDRIAL"/>
    <property type="match status" value="1"/>
</dbReference>
<evidence type="ECO:0000256" key="6">
    <source>
        <dbReference type="SAM" id="Phobius"/>
    </source>
</evidence>
<keyword evidence="6" id="KW-0472">Membrane</keyword>
<feature type="region of interest" description="Disordered" evidence="5">
    <location>
        <begin position="1204"/>
        <end position="1230"/>
    </location>
</feature>
<feature type="region of interest" description="Disordered" evidence="5">
    <location>
        <begin position="917"/>
        <end position="943"/>
    </location>
</feature>
<dbReference type="PROSITE" id="PS00624">
    <property type="entry name" value="GMC_OXRED_2"/>
    <property type="match status" value="1"/>
</dbReference>
<dbReference type="SUPFAM" id="SSF54373">
    <property type="entry name" value="FAD-linked reductases, C-terminal domain"/>
    <property type="match status" value="1"/>
</dbReference>
<feature type="transmembrane region" description="Helical" evidence="6">
    <location>
        <begin position="575"/>
        <end position="596"/>
    </location>
</feature>
<keyword evidence="3" id="KW-0285">Flavoprotein</keyword>
<feature type="region of interest" description="Disordered" evidence="5">
    <location>
        <begin position="1325"/>
        <end position="1346"/>
    </location>
</feature>
<dbReference type="GO" id="GO:0016614">
    <property type="term" value="F:oxidoreductase activity, acting on CH-OH group of donors"/>
    <property type="evidence" value="ECO:0007669"/>
    <property type="project" value="InterPro"/>
</dbReference>
<keyword evidence="9" id="KW-1185">Reference proteome</keyword>
<evidence type="ECO:0000313" key="9">
    <source>
        <dbReference type="Proteomes" id="UP000198287"/>
    </source>
</evidence>
<keyword evidence="6" id="KW-1133">Transmembrane helix</keyword>
<evidence type="ECO:0000259" key="7">
    <source>
        <dbReference type="PROSITE" id="PS00624"/>
    </source>
</evidence>
<dbReference type="SUPFAM" id="SSF51905">
    <property type="entry name" value="FAD/NAD(P)-binding domain"/>
    <property type="match status" value="1"/>
</dbReference>
<comment type="caution">
    <text evidence="8">The sequence shown here is derived from an EMBL/GenBank/DDBJ whole genome shotgun (WGS) entry which is preliminary data.</text>
</comment>
<evidence type="ECO:0000256" key="5">
    <source>
        <dbReference type="SAM" id="MobiDB-lite"/>
    </source>
</evidence>
<dbReference type="Pfam" id="PF05199">
    <property type="entry name" value="GMC_oxred_C"/>
    <property type="match status" value="1"/>
</dbReference>
<feature type="region of interest" description="Disordered" evidence="5">
    <location>
        <begin position="1046"/>
        <end position="1106"/>
    </location>
</feature>
<evidence type="ECO:0000256" key="4">
    <source>
        <dbReference type="ARBA" id="ARBA00022827"/>
    </source>
</evidence>
<evidence type="ECO:0000256" key="1">
    <source>
        <dbReference type="ARBA" id="ARBA00001974"/>
    </source>
</evidence>
<sequence length="1346" mass="148534">MGILSAFRFAFQNVFFTPVLYGVIASLAIFSASWEKGDRVKDQLTDPFRSQQDTFDFIIVGGGSAGAVLANRLSKYHTVLLLEAGGESHPFQAIPALALFIPNYPATDWSHKSVPQTTSCLACVDKNLGGSGNLNYMVHLRGSPKDFDNWARITGDPTWSYDQVLPHFTASEHFVGSTTDGGAHGVGGPLQIEMPSEIGLANEWNWAGQEMGYPHLDLNGKYEEGFDAVYYPTKRGVRIATYRAFIQPVRYRSSLLIRKFAHVNKVLIREETNFAYGVEYDRHGQTRRAFANKEVILSAGTLQTPKLLMLSGIGPRSILESCNIPVRSDLPVGQGLQDHISTLIGPFLINSPKTFSYDDDVSAKSFLQFVQQGTGPLTTTGFQATALIASNLAKVRGQQGWPDIQLTLLGLAPHRLFHSDLAHAFGLRVSTSSVSHRAYRADISEIFQIQCICVLDLLWSLYIIILHVLLVLSIPPNLRLYRHFGATDWKICTFFLLIDYYCLQAFTVIVGFYVFLIVDCAAVVEQLSKHMTLRVHAISHICLSQQRIQELRYLQGCCNEIQIAFVNYKLIMESLVLPLFLAVATILSSVGLFTVIKFFGEMGIFISILFSIGETLCISVTSLQLCKASSICDKSELMQKELCHLHLVPKRKKQELKVILKSIRPIRFRIGSFFPVSKQSATDFLETLCSWLTTLLLTYAQVGNFPDPTVTFISEDILQRFFLHARGKSAFFIIVTVARPESRGEVSLQSASPYKPLIIKPAYFSDPVGKDVAVMIEGIHRALHLAENTTVFQNCGVRLAEKCFPGCEGHIYRSDAYWECYLRHLSISMNDHTGTAQMGYRSSPYGVVDPSLKVMGVNSLRVVDASVMPTIVGANTQAATIMIAEKASALILKEWGDTTLGVNYDVSGGSAVYGPPPLPSSYGPPPLPTYGPPQPSPLASTTPNKVTDAIIIDDSLAHLTPPGLPDGSPTFNYAVTSPSPTNYDSFDLLRTKGLESLQSINLQGQDQGQLVLSSPTPTYSDDNIIELPATHVDEDDVFTTPRLYNEVYDPTTPYPSPSSSPRGGKALDFPAPPENFLSPPDPEVSQTTQESILTSPKNSSSSIILRKRKKLYPPNVTVNPRGHLGFQDEEERLLGTKSTPSPANWSSTSVAPLPTNVVVIKARRVRVRRKRLQNVTTTTPMPEIETKSVISAVLGRLRNFIPPPVTENQIGDEPEVNNQFSSRSGEDVTPMGQDMVTLEDISDNMTAKSGNNNQFMMVMDMDPVPNILSTAVTTPMPAVTSTLPDRTTINYSRKIVPSKNLSYSAERMKRRMAKFVRSKITTTKATPSSSTTYLTNSYDNVDVTRS</sequence>
<name>A0A226DZ24_FOLCA</name>
<accession>A0A226DZ24</accession>
<feature type="transmembrane region" description="Helical" evidence="6">
    <location>
        <begin position="15"/>
        <end position="34"/>
    </location>
</feature>
<reference evidence="8 9" key="1">
    <citation type="submission" date="2015-12" db="EMBL/GenBank/DDBJ databases">
        <title>The genome of Folsomia candida.</title>
        <authorList>
            <person name="Faddeeva A."/>
            <person name="Derks M.F."/>
            <person name="Anvar Y."/>
            <person name="Smit S."/>
            <person name="Van Straalen N."/>
            <person name="Roelofs D."/>
        </authorList>
    </citation>
    <scope>NUCLEOTIDE SEQUENCE [LARGE SCALE GENOMIC DNA]</scope>
    <source>
        <strain evidence="8 9">VU population</strain>
        <tissue evidence="8">Whole body</tissue>
    </source>
</reference>
<feature type="transmembrane region" description="Helical" evidence="6">
    <location>
        <begin position="457"/>
        <end position="474"/>
    </location>
</feature>
<dbReference type="OrthoDB" id="269227at2759"/>
<dbReference type="InterPro" id="IPR012132">
    <property type="entry name" value="GMC_OxRdtase"/>
</dbReference>
<organism evidence="8 9">
    <name type="scientific">Folsomia candida</name>
    <name type="common">Springtail</name>
    <dbReference type="NCBI Taxonomy" id="158441"/>
    <lineage>
        <taxon>Eukaryota</taxon>
        <taxon>Metazoa</taxon>
        <taxon>Ecdysozoa</taxon>
        <taxon>Arthropoda</taxon>
        <taxon>Hexapoda</taxon>
        <taxon>Collembola</taxon>
        <taxon>Entomobryomorpha</taxon>
        <taxon>Isotomoidea</taxon>
        <taxon>Isotomidae</taxon>
        <taxon>Proisotominae</taxon>
        <taxon>Folsomia</taxon>
    </lineage>
</organism>
<feature type="compositionally biased region" description="Pro residues" evidence="5">
    <location>
        <begin position="917"/>
        <end position="936"/>
    </location>
</feature>
<dbReference type="InterPro" id="IPR007867">
    <property type="entry name" value="GMC_OxRtase_C"/>
</dbReference>
<evidence type="ECO:0000313" key="8">
    <source>
        <dbReference type="EMBL" id="OXA50702.1"/>
    </source>
</evidence>
<dbReference type="Gene3D" id="3.30.560.10">
    <property type="entry name" value="Glucose Oxidase, domain 3"/>
    <property type="match status" value="2"/>
</dbReference>
<gene>
    <name evidence="8" type="ORF">Fcan01_14311</name>
</gene>
<keyword evidence="6" id="KW-0812">Transmembrane</keyword>
<feature type="domain" description="Glucose-methanol-choline oxidoreductase N-terminal" evidence="7">
    <location>
        <begin position="300"/>
        <end position="314"/>
    </location>
</feature>
<proteinExistence type="inferred from homology"/>
<dbReference type="EMBL" id="LNIX01000008">
    <property type="protein sequence ID" value="OXA50702.1"/>
    <property type="molecule type" value="Genomic_DNA"/>
</dbReference>
<dbReference type="GO" id="GO:0050660">
    <property type="term" value="F:flavin adenine dinucleotide binding"/>
    <property type="evidence" value="ECO:0007669"/>
    <property type="project" value="InterPro"/>
</dbReference>
<dbReference type="Pfam" id="PF00732">
    <property type="entry name" value="GMC_oxred_N"/>
    <property type="match status" value="1"/>
</dbReference>
<keyword evidence="4" id="KW-0274">FAD</keyword>